<evidence type="ECO:0000313" key="2">
    <source>
        <dbReference type="EMBL" id="QDF76665.1"/>
    </source>
</evidence>
<sequence>MVKTSVMCVQPLELGVDTFDAALTNNRNIKKFFSANMDVKPSIDWINSFLKIHTRSKNFKSILSSTRTPVSGQLLKADLAQSMFWVNDEFDISDNLLPKECKFDLIFDYRLYSFILVYELVFEFEEARLMQLLGTDYKDQDKNNLYNTVRNLLVKEHNDSQISVWASQVIELAKMKTIECLKLIDNKRNHEVKLLNNTGNITFFYQADAANQGLKEAIFNCNTQAERVSYNQTIILDNDKVSYRFYSRFHSIISNDRSYYHRFFPIQYHIQYMWFSTAYFINLMDELNRRILIDDRNKSIEKNRVVIDEYINKFELLRIQNQDMKSLFESDNDKIYVPMESKWNICNALDNAQSYVASFKDYLERSYQRRMESTNTKQSKILFVISCIQLMGLVSIWNDYLSLSKVRQFMYTTGIHKDSQVEFVLSINTWFPIALFVGLLGFMVYSHYKSR</sequence>
<keyword evidence="3" id="KW-1185">Reference proteome</keyword>
<dbReference type="Proteomes" id="UP000318758">
    <property type="component" value="Chromosome"/>
</dbReference>
<keyword evidence="1" id="KW-0472">Membrane</keyword>
<evidence type="ECO:0000313" key="3">
    <source>
        <dbReference type="Proteomes" id="UP000318758"/>
    </source>
</evidence>
<protein>
    <submittedName>
        <fullName evidence="2">Uncharacterized protein</fullName>
    </submittedName>
</protein>
<accession>A0ABX5WQ70</accession>
<keyword evidence="1" id="KW-0812">Transmembrane</keyword>
<feature type="transmembrane region" description="Helical" evidence="1">
    <location>
        <begin position="423"/>
        <end position="445"/>
    </location>
</feature>
<keyword evidence="1" id="KW-1133">Transmembrane helix</keyword>
<organism evidence="2 3">
    <name type="scientific">Shewanella marisflavi</name>
    <dbReference type="NCBI Taxonomy" id="260364"/>
    <lineage>
        <taxon>Bacteria</taxon>
        <taxon>Pseudomonadati</taxon>
        <taxon>Pseudomonadota</taxon>
        <taxon>Gammaproteobacteria</taxon>
        <taxon>Alteromonadales</taxon>
        <taxon>Shewanellaceae</taxon>
        <taxon>Shewanella</taxon>
    </lineage>
</organism>
<feature type="transmembrane region" description="Helical" evidence="1">
    <location>
        <begin position="381"/>
        <end position="403"/>
    </location>
</feature>
<dbReference type="EMBL" id="CP041153">
    <property type="protein sequence ID" value="QDF76665.1"/>
    <property type="molecule type" value="Genomic_DNA"/>
</dbReference>
<evidence type="ECO:0000256" key="1">
    <source>
        <dbReference type="SAM" id="Phobius"/>
    </source>
</evidence>
<gene>
    <name evidence="2" type="ORF">FGA12_16665</name>
</gene>
<reference evidence="2 3" key="1">
    <citation type="submission" date="2019-06" db="EMBL/GenBank/DDBJ databases">
        <title>Complete genome of Shewanella marisflavi ECSMB14101, a mussel settlement-inducing bacterium isolated from East China Sea.</title>
        <authorList>
            <person name="Yang J."/>
            <person name="Liang X."/>
            <person name="Chang R."/>
            <person name="Peng L."/>
        </authorList>
    </citation>
    <scope>NUCLEOTIDE SEQUENCE [LARGE SCALE GENOMIC DNA]</scope>
    <source>
        <strain evidence="2 3">ECSMB14101</strain>
    </source>
</reference>
<name>A0ABX5WQ70_9GAMM</name>
<dbReference type="RefSeq" id="WP_033539496.1">
    <property type="nucleotide sequence ID" value="NZ_CP041153.1"/>
</dbReference>
<proteinExistence type="predicted"/>